<dbReference type="Proteomes" id="UP000298860">
    <property type="component" value="Unassembled WGS sequence"/>
</dbReference>
<dbReference type="InterPro" id="IPR029063">
    <property type="entry name" value="SAM-dependent_MTases_sf"/>
</dbReference>
<sequence>MSGVPRCREWTDAWFDALYGPGGFFARGERPAGHFRTAPLVGPELAEALLELLRRVDTALGHPATLDFVDVGAGGGELAGTVRALATGELGRRLRVSAVDLAPPPDTAPGVRWLAEPPERVAGLLVGHEWLDAVPCPVVTRCGPRWHRVLVNPSGAEAVGDPVDSGAATWLRRWWPRTAEGERAEAGITRDAAWAGAVAAVRAGAALAVDYGHLLADRAAGRYPAGTLTGYRHGRQLPPVPDGSRDLTAHVALDACAAAAEATGTVTGTVLVAQRDALAALGLTADTPAAGLAGADPMAWLDASWRAGRVAELRAPGGLGAFGWLLQTTGGVPVADLLPPLPPWRP</sequence>
<dbReference type="PANTHER" id="PTHR12049:SF7">
    <property type="entry name" value="PROTEIN ARGININE METHYLTRANSFERASE NDUFAF7, MITOCHONDRIAL"/>
    <property type="match status" value="1"/>
</dbReference>
<dbReference type="GO" id="GO:0032259">
    <property type="term" value="P:methylation"/>
    <property type="evidence" value="ECO:0007669"/>
    <property type="project" value="UniProtKB-KW"/>
</dbReference>
<gene>
    <name evidence="3" type="ORF">GTS_24110</name>
</gene>
<evidence type="ECO:0000256" key="1">
    <source>
        <dbReference type="ARBA" id="ARBA00022603"/>
    </source>
</evidence>
<keyword evidence="4" id="KW-1185">Reference proteome</keyword>
<dbReference type="SUPFAM" id="SSF53335">
    <property type="entry name" value="S-adenosyl-L-methionine-dependent methyltransferases"/>
    <property type="match status" value="1"/>
</dbReference>
<dbReference type="EMBL" id="BJFL01000009">
    <property type="protein sequence ID" value="GDY30778.1"/>
    <property type="molecule type" value="Genomic_DNA"/>
</dbReference>
<comment type="caution">
    <text evidence="3">The sequence shown here is derived from an EMBL/GenBank/DDBJ whole genome shotgun (WGS) entry which is preliminary data.</text>
</comment>
<evidence type="ECO:0000313" key="3">
    <source>
        <dbReference type="EMBL" id="GDY30778.1"/>
    </source>
</evidence>
<evidence type="ECO:0000256" key="2">
    <source>
        <dbReference type="ARBA" id="ARBA00022679"/>
    </source>
</evidence>
<dbReference type="AlphaFoldDB" id="A0A4D4J7Z3"/>
<evidence type="ECO:0008006" key="5">
    <source>
        <dbReference type="Google" id="ProtNLM"/>
    </source>
</evidence>
<evidence type="ECO:0000313" key="4">
    <source>
        <dbReference type="Proteomes" id="UP000298860"/>
    </source>
</evidence>
<dbReference type="GO" id="GO:0035243">
    <property type="term" value="F:protein-arginine omega-N symmetric methyltransferase activity"/>
    <property type="evidence" value="ECO:0007669"/>
    <property type="project" value="TreeGrafter"/>
</dbReference>
<dbReference type="PANTHER" id="PTHR12049">
    <property type="entry name" value="PROTEIN ARGININE METHYLTRANSFERASE NDUFAF7, MITOCHONDRIAL"/>
    <property type="match status" value="1"/>
</dbReference>
<keyword evidence="1" id="KW-0489">Methyltransferase</keyword>
<dbReference type="InterPro" id="IPR003788">
    <property type="entry name" value="NDUFAF7"/>
</dbReference>
<protein>
    <recommendedName>
        <fullName evidence="5">SAM-dependent methyltransferase</fullName>
    </recommendedName>
</protein>
<dbReference type="Gene3D" id="3.40.50.12710">
    <property type="match status" value="1"/>
</dbReference>
<proteinExistence type="predicted"/>
<accession>A0A4D4J7Z3</accession>
<reference evidence="4" key="1">
    <citation type="submission" date="2019-04" db="EMBL/GenBank/DDBJ databases">
        <title>Draft genome sequence of Pseudonocardiaceae bacterium SL3-2-4.</title>
        <authorList>
            <person name="Ningsih F."/>
            <person name="Yokota A."/>
            <person name="Sakai Y."/>
            <person name="Nanatani K."/>
            <person name="Yabe S."/>
            <person name="Oetari A."/>
            <person name="Sjamsuridzal W."/>
        </authorList>
    </citation>
    <scope>NUCLEOTIDE SEQUENCE [LARGE SCALE GENOMIC DNA]</scope>
    <source>
        <strain evidence="4">SL3-2-4</strain>
    </source>
</reference>
<keyword evidence="2" id="KW-0808">Transferase</keyword>
<name>A0A4D4J7Z3_9PSEU</name>
<organism evidence="3 4">
    <name type="scientific">Gandjariella thermophila</name>
    <dbReference type="NCBI Taxonomy" id="1931992"/>
    <lineage>
        <taxon>Bacteria</taxon>
        <taxon>Bacillati</taxon>
        <taxon>Actinomycetota</taxon>
        <taxon>Actinomycetes</taxon>
        <taxon>Pseudonocardiales</taxon>
        <taxon>Pseudonocardiaceae</taxon>
        <taxon>Gandjariella</taxon>
    </lineage>
</organism>
<dbReference type="InterPro" id="IPR038375">
    <property type="entry name" value="NDUFAF7_sf"/>
</dbReference>
<dbReference type="Pfam" id="PF02636">
    <property type="entry name" value="Methyltransf_28"/>
    <property type="match status" value="1"/>
</dbReference>